<evidence type="ECO:0000256" key="3">
    <source>
        <dbReference type="ARBA" id="ARBA00022553"/>
    </source>
</evidence>
<keyword evidence="5" id="KW-0460">Magnesium</keyword>
<gene>
    <name evidence="12" type="ORF">FOH10_25755</name>
</gene>
<dbReference type="InterPro" id="IPR005844">
    <property type="entry name" value="A-D-PHexomutase_a/b/a-I"/>
</dbReference>
<feature type="domain" description="Alpha-D-phosphohexomutase C-terminal" evidence="8">
    <location>
        <begin position="604"/>
        <end position="629"/>
    </location>
</feature>
<evidence type="ECO:0000256" key="1">
    <source>
        <dbReference type="ARBA" id="ARBA00001946"/>
    </source>
</evidence>
<dbReference type="PANTHER" id="PTHR45745:SF1">
    <property type="entry name" value="PHOSPHOGLUCOMUTASE 2B-RELATED"/>
    <property type="match status" value="1"/>
</dbReference>
<dbReference type="AlphaFoldDB" id="A0A516NRS9"/>
<dbReference type="Pfam" id="PF02878">
    <property type="entry name" value="PGM_PMM_I"/>
    <property type="match status" value="1"/>
</dbReference>
<evidence type="ECO:0000259" key="11">
    <source>
        <dbReference type="Pfam" id="PF02880"/>
    </source>
</evidence>
<feature type="compositionally biased region" description="Low complexity" evidence="7">
    <location>
        <begin position="196"/>
        <end position="217"/>
    </location>
</feature>
<dbReference type="GO" id="GO:0000287">
    <property type="term" value="F:magnesium ion binding"/>
    <property type="evidence" value="ECO:0007669"/>
    <property type="project" value="InterPro"/>
</dbReference>
<feature type="domain" description="Alpha-D-phosphohexomutase alpha/beta/alpha" evidence="9">
    <location>
        <begin position="3"/>
        <end position="138"/>
    </location>
</feature>
<evidence type="ECO:0000259" key="10">
    <source>
        <dbReference type="Pfam" id="PF02879"/>
    </source>
</evidence>
<dbReference type="KEGG" id="nod:FOH10_25755"/>
<feature type="compositionally biased region" description="Low complexity" evidence="7">
    <location>
        <begin position="281"/>
        <end position="290"/>
    </location>
</feature>
<evidence type="ECO:0000313" key="13">
    <source>
        <dbReference type="Proteomes" id="UP000317039"/>
    </source>
</evidence>
<keyword evidence="4" id="KW-0479">Metal-binding</keyword>
<dbReference type="InterPro" id="IPR005845">
    <property type="entry name" value="A-D-PHexomutase_a/b/a-II"/>
</dbReference>
<dbReference type="Proteomes" id="UP000317039">
    <property type="component" value="Chromosome"/>
</dbReference>
<accession>A0A516NRS9</accession>
<evidence type="ECO:0000256" key="7">
    <source>
        <dbReference type="SAM" id="MobiDB-lite"/>
    </source>
</evidence>
<protein>
    <submittedName>
        <fullName evidence="12">Phospho-sugar mutase</fullName>
    </submittedName>
</protein>
<dbReference type="PROSITE" id="PS00710">
    <property type="entry name" value="PGM_PMM"/>
    <property type="match status" value="1"/>
</dbReference>
<dbReference type="PANTHER" id="PTHR45745">
    <property type="entry name" value="PHOSPHOMANNOMUTASE 45A"/>
    <property type="match status" value="1"/>
</dbReference>
<dbReference type="Pfam" id="PF00408">
    <property type="entry name" value="PGM_PMM_IV"/>
    <property type="match status" value="1"/>
</dbReference>
<evidence type="ECO:0000259" key="9">
    <source>
        <dbReference type="Pfam" id="PF02878"/>
    </source>
</evidence>
<keyword evidence="3" id="KW-0597">Phosphoprotein</keyword>
<dbReference type="SUPFAM" id="SSF55957">
    <property type="entry name" value="Phosphoglucomutase, C-terminal domain"/>
    <property type="match status" value="1"/>
</dbReference>
<evidence type="ECO:0000256" key="6">
    <source>
        <dbReference type="ARBA" id="ARBA00023235"/>
    </source>
</evidence>
<comment type="similarity">
    <text evidence="2">Belongs to the phosphohexose mutase family.</text>
</comment>
<dbReference type="GO" id="GO:0006166">
    <property type="term" value="P:purine ribonucleoside salvage"/>
    <property type="evidence" value="ECO:0007669"/>
    <property type="project" value="TreeGrafter"/>
</dbReference>
<dbReference type="SUPFAM" id="SSF53738">
    <property type="entry name" value="Phosphoglucomutase, first 3 domains"/>
    <property type="match status" value="3"/>
</dbReference>
<dbReference type="InterPro" id="IPR016066">
    <property type="entry name" value="A-D-PHexomutase_CS"/>
</dbReference>
<feature type="compositionally biased region" description="Low complexity" evidence="7">
    <location>
        <begin position="229"/>
        <end position="274"/>
    </location>
</feature>
<feature type="domain" description="Alpha-D-phosphohexomutase alpha/beta/alpha" evidence="11">
    <location>
        <begin position="434"/>
        <end position="541"/>
    </location>
</feature>
<keyword evidence="6" id="KW-0413">Isomerase</keyword>
<sequence>MLRFGTAGLRGPLRDGPDGMNVETVTRASAGIADWLRDRCLGGGLVIVGRDARHGSAEFAAATAEVFAAAGFTVLPLPRPLPTPIVAYAVRELKAVAGVQITASHNPATDNGYKLYLDGGSQLVPPADTEIERRIEAVTTPVPRSDPASAAPDPGLLSLPADASVAQMGEEIVRRYLARVAELPTRIGGAAPATSRRAPTIPAGATTRPPAAEAPPTAVEARITDVGTAPMSASPVAGAGAPDAGADPASGSGTPTSPTARPGTGGLTTPTTTSGAGGSSFSGATARIGGTTAGGDEVSAANVRATPTTGAAGAYGLESAVDTVGTSDGDGAERLWRRPVRIALTAMHGVGGELAVRALRAAGFADVEVVTEQFAADPDFPTVAFPNPEEPGAADLLLALAERVGADVAIALDPDADRCAVGVPGRGGWRMLRGDETGVLLGDYVLRTAAPGALVATTIVSSRLLSKLAPARGARYAETLTGFKWLARAGDGLVYAYEEAIGHCVDPAAVRDKDGISAAVAVVDLVARLRAAGRSVDDVLDDYAVEFGVHAGAQVSLRLAGATEATAVVARLRSEPPTEIAGEPVTSTDLLQVRGRMRTDALIFEGDALRLVVRPSGTEPKLKCYLETFEPVPDPAQLATARAAAEQRLAGIREYCEKL</sequence>
<organism evidence="12 13">
    <name type="scientific">Nocardia otitidiscaviarum</name>
    <dbReference type="NCBI Taxonomy" id="1823"/>
    <lineage>
        <taxon>Bacteria</taxon>
        <taxon>Bacillati</taxon>
        <taxon>Actinomycetota</taxon>
        <taxon>Actinomycetes</taxon>
        <taxon>Mycobacteriales</taxon>
        <taxon>Nocardiaceae</taxon>
        <taxon>Nocardia</taxon>
    </lineage>
</organism>
<evidence type="ECO:0000259" key="8">
    <source>
        <dbReference type="Pfam" id="PF00408"/>
    </source>
</evidence>
<dbReference type="GO" id="GO:0005975">
    <property type="term" value="P:carbohydrate metabolic process"/>
    <property type="evidence" value="ECO:0007669"/>
    <property type="project" value="InterPro"/>
</dbReference>
<reference evidence="12 13" key="1">
    <citation type="submission" date="2019-07" db="EMBL/GenBank/DDBJ databases">
        <title>Complete Genome Sequence and Methylome Analysis of Nocardia otitidis-caviarum NEB252.</title>
        <authorList>
            <person name="Fomenkov A."/>
            <person name="Anton B.P."/>
            <person name="Vincze T."/>
            <person name="Roberts R.J."/>
        </authorList>
    </citation>
    <scope>NUCLEOTIDE SEQUENCE [LARGE SCALE GENOMIC DNA]</scope>
    <source>
        <strain evidence="12 13">NEB252</strain>
    </source>
</reference>
<proteinExistence type="inferred from homology"/>
<dbReference type="Pfam" id="PF02880">
    <property type="entry name" value="PGM_PMM_III"/>
    <property type="match status" value="1"/>
</dbReference>
<dbReference type="Gene3D" id="3.30.310.50">
    <property type="entry name" value="Alpha-D-phosphohexomutase, C-terminal domain"/>
    <property type="match status" value="1"/>
</dbReference>
<comment type="cofactor">
    <cofactor evidence="1">
        <name>Mg(2+)</name>
        <dbReference type="ChEBI" id="CHEBI:18420"/>
    </cofactor>
</comment>
<feature type="region of interest" description="Disordered" evidence="7">
    <location>
        <begin position="229"/>
        <end position="300"/>
    </location>
</feature>
<name>A0A516NRS9_9NOCA</name>
<evidence type="ECO:0000256" key="4">
    <source>
        <dbReference type="ARBA" id="ARBA00022723"/>
    </source>
</evidence>
<dbReference type="Gene3D" id="3.40.120.10">
    <property type="entry name" value="Alpha-D-Glucose-1,6-Bisphosphate, subunit A, domain 3"/>
    <property type="match status" value="3"/>
</dbReference>
<dbReference type="InterPro" id="IPR005843">
    <property type="entry name" value="A-D-PHexomutase_C"/>
</dbReference>
<dbReference type="InterPro" id="IPR036900">
    <property type="entry name" value="A-D-PHexomutase_C_sf"/>
</dbReference>
<dbReference type="InterPro" id="IPR016055">
    <property type="entry name" value="A-D-PHexomutase_a/b/a-I/II/III"/>
</dbReference>
<evidence type="ECO:0000313" key="12">
    <source>
        <dbReference type="EMBL" id="QDP81618.1"/>
    </source>
</evidence>
<dbReference type="GO" id="GO:0008973">
    <property type="term" value="F:phosphopentomutase activity"/>
    <property type="evidence" value="ECO:0007669"/>
    <property type="project" value="TreeGrafter"/>
</dbReference>
<evidence type="ECO:0000256" key="2">
    <source>
        <dbReference type="ARBA" id="ARBA00010231"/>
    </source>
</evidence>
<feature type="region of interest" description="Disordered" evidence="7">
    <location>
        <begin position="190"/>
        <end position="217"/>
    </location>
</feature>
<feature type="domain" description="Alpha-D-phosphohexomutase alpha/beta/alpha" evidence="10">
    <location>
        <begin position="332"/>
        <end position="421"/>
    </location>
</feature>
<dbReference type="InterPro" id="IPR005846">
    <property type="entry name" value="A-D-PHexomutase_a/b/a-III"/>
</dbReference>
<dbReference type="EMBL" id="CP041695">
    <property type="protein sequence ID" value="QDP81618.1"/>
    <property type="molecule type" value="Genomic_DNA"/>
</dbReference>
<dbReference type="Pfam" id="PF02879">
    <property type="entry name" value="PGM_PMM_II"/>
    <property type="match status" value="1"/>
</dbReference>
<dbReference type="CDD" id="cd05799">
    <property type="entry name" value="PGM2"/>
    <property type="match status" value="1"/>
</dbReference>
<evidence type="ECO:0000256" key="5">
    <source>
        <dbReference type="ARBA" id="ARBA00022842"/>
    </source>
</evidence>